<reference evidence="1 2" key="1">
    <citation type="journal article" date="2022" name="DNA Res.">
        <title>Genome analysis of five recently described species of the CUG-Ser clade uncovers Candida theae as a new hybrid lineage with pathogenic potential in the Candida parapsilosis species complex.</title>
        <authorList>
            <person name="Mixao V."/>
            <person name="Del Olmo V."/>
            <person name="Hegedusova E."/>
            <person name="Saus E."/>
            <person name="Pryszcz L."/>
            <person name="Cillingova A."/>
            <person name="Nosek J."/>
            <person name="Gabaldon T."/>
        </authorList>
    </citation>
    <scope>NUCLEOTIDE SEQUENCE [LARGE SCALE GENOMIC DNA]</scope>
    <source>
        <strain evidence="1 2">CBS 12239</strain>
    </source>
</reference>
<dbReference type="InterPro" id="IPR011047">
    <property type="entry name" value="Quinoprotein_ADH-like_sf"/>
</dbReference>
<dbReference type="EMBL" id="JAIHNG010000122">
    <property type="protein sequence ID" value="KAI5957064.1"/>
    <property type="molecule type" value="Genomic_DNA"/>
</dbReference>
<proteinExistence type="predicted"/>
<dbReference type="SUPFAM" id="SSF50998">
    <property type="entry name" value="Quinoprotein alcohol dehydrogenase-like"/>
    <property type="match status" value="1"/>
</dbReference>
<dbReference type="PROSITE" id="PS50896">
    <property type="entry name" value="LISH"/>
    <property type="match status" value="1"/>
</dbReference>
<dbReference type="GeneID" id="76151431"/>
<comment type="caution">
    <text evidence="1">The sequence shown here is derived from an EMBL/GenBank/DDBJ whole genome shotgun (WGS) entry which is preliminary data.</text>
</comment>
<evidence type="ECO:0008006" key="3">
    <source>
        <dbReference type="Google" id="ProtNLM"/>
    </source>
</evidence>
<organism evidence="1 2">
    <name type="scientific">Candida theae</name>
    <dbReference type="NCBI Taxonomy" id="1198502"/>
    <lineage>
        <taxon>Eukaryota</taxon>
        <taxon>Fungi</taxon>
        <taxon>Dikarya</taxon>
        <taxon>Ascomycota</taxon>
        <taxon>Saccharomycotina</taxon>
        <taxon>Pichiomycetes</taxon>
        <taxon>Debaryomycetaceae</taxon>
        <taxon>Candida/Lodderomyces clade</taxon>
        <taxon>Candida</taxon>
    </lineage>
</organism>
<gene>
    <name evidence="1" type="ORF">KGF57_003373</name>
</gene>
<dbReference type="InterPro" id="IPR006594">
    <property type="entry name" value="LisH"/>
</dbReference>
<dbReference type="RefSeq" id="XP_051608128.1">
    <property type="nucleotide sequence ID" value="XM_051752785.1"/>
</dbReference>
<evidence type="ECO:0000313" key="2">
    <source>
        <dbReference type="Proteomes" id="UP001204833"/>
    </source>
</evidence>
<dbReference type="AlphaFoldDB" id="A0AAD5BE03"/>
<evidence type="ECO:0000313" key="1">
    <source>
        <dbReference type="EMBL" id="KAI5957064.1"/>
    </source>
</evidence>
<dbReference type="Proteomes" id="UP001204833">
    <property type="component" value="Unassembled WGS sequence"/>
</dbReference>
<sequence>MADQTDILSLVAHFLEENSYSQTLRQLESEHGKPIKPQLLNSESLSQIVNDRLQFASLNNKRDDPIDVNEDLPSRLKKLTGEQFVNWTSPYPQNPTNLNIHSLIISSAYRQSNESLYFATNDAQVIVANRGSLRSIRFSEIIKKVLIVGVNIILLGMSGKLYLRNGDFDEIGTYDTQTRFSVDAKHISYRGTDYTVILAWNSALKLVRLVDGEFTIVSELKLDQQGTCFDVISYREELVVVLGKLENTLLDVISVQNEQLIPKYKISVNDAEFTTSSFSPRFLTISQKGEGIPLIAVATSHEPYMRVIITSLIDYDSPPASLIARNQIIKNVNTLSPQDKFSQPMISWRLDSNEMESGIWVMGEDGTIRGIDLVDDGIVVELAEVDGKGHQTKIKDFTTFIDGNGKEVLVTSGVDRQTYEWR</sequence>
<accession>A0AAD5BE03</accession>
<keyword evidence="2" id="KW-1185">Reference proteome</keyword>
<name>A0AAD5BE03_9ASCO</name>
<protein>
    <recommendedName>
        <fullName evidence="3">LisH domain-containing protein</fullName>
    </recommendedName>
</protein>